<dbReference type="EMBL" id="MCOG01000382">
    <property type="protein sequence ID" value="ORY11386.1"/>
    <property type="molecule type" value="Genomic_DNA"/>
</dbReference>
<feature type="non-terminal residue" evidence="1">
    <location>
        <position position="185"/>
    </location>
</feature>
<protein>
    <submittedName>
        <fullName evidence="1">Uncharacterized protein</fullName>
    </submittedName>
</protein>
<evidence type="ECO:0000313" key="2">
    <source>
        <dbReference type="Proteomes" id="UP000193920"/>
    </source>
</evidence>
<dbReference type="AlphaFoldDB" id="A0A1Y1ZMC8"/>
<gene>
    <name evidence="1" type="ORF">LY90DRAFT_708810</name>
</gene>
<dbReference type="Proteomes" id="UP000193920">
    <property type="component" value="Unassembled WGS sequence"/>
</dbReference>
<keyword evidence="2" id="KW-1185">Reference proteome</keyword>
<comment type="caution">
    <text evidence="1">The sequence shown here is derived from an EMBL/GenBank/DDBJ whole genome shotgun (WGS) entry which is preliminary data.</text>
</comment>
<proteinExistence type="predicted"/>
<evidence type="ECO:0000313" key="1">
    <source>
        <dbReference type="EMBL" id="ORY11386.1"/>
    </source>
</evidence>
<reference evidence="1 2" key="1">
    <citation type="submission" date="2016-08" db="EMBL/GenBank/DDBJ databases">
        <title>A Parts List for Fungal Cellulosomes Revealed by Comparative Genomics.</title>
        <authorList>
            <consortium name="DOE Joint Genome Institute"/>
            <person name="Haitjema C.H."/>
            <person name="Gilmore S.P."/>
            <person name="Henske J.K."/>
            <person name="Solomon K.V."/>
            <person name="De Groot R."/>
            <person name="Kuo A."/>
            <person name="Mondo S.J."/>
            <person name="Salamov A.A."/>
            <person name="Labutti K."/>
            <person name="Zhao Z."/>
            <person name="Chiniquy J."/>
            <person name="Barry K."/>
            <person name="Brewer H.M."/>
            <person name="Purvine S.O."/>
            <person name="Wright A.T."/>
            <person name="Boxma B."/>
            <person name="Van Alen T."/>
            <person name="Hackstein J.H."/>
            <person name="Baker S.E."/>
            <person name="Grigoriev I.V."/>
            <person name="O'Malley M.A."/>
        </authorList>
    </citation>
    <scope>NUCLEOTIDE SEQUENCE [LARGE SCALE GENOMIC DNA]</scope>
    <source>
        <strain evidence="1 2">G1</strain>
    </source>
</reference>
<sequence>MLFDNKLNKTPTNQIKLNSSFSLSTTTSPRIINSNNANNHIKSLSFDNGIWNKNIKNNSIDTTNRINPSSGYIIKLFLSLSEEVLRICKIENIENNNFIDLYNKVSEIKENLYDIGLKKKLYRNDKTNLFENENCIKNGILNHNNSLNINSNSTMNGNNNTTIEEHFKKPLYQCYTPTSILSNTC</sequence>
<accession>A0A1Y1ZMC8</accession>
<name>A0A1Y1ZMC8_9FUNG</name>
<organism evidence="1 2">
    <name type="scientific">Neocallimastix californiae</name>
    <dbReference type="NCBI Taxonomy" id="1754190"/>
    <lineage>
        <taxon>Eukaryota</taxon>
        <taxon>Fungi</taxon>
        <taxon>Fungi incertae sedis</taxon>
        <taxon>Chytridiomycota</taxon>
        <taxon>Chytridiomycota incertae sedis</taxon>
        <taxon>Neocallimastigomycetes</taxon>
        <taxon>Neocallimastigales</taxon>
        <taxon>Neocallimastigaceae</taxon>
        <taxon>Neocallimastix</taxon>
    </lineage>
</organism>